<reference evidence="1" key="3">
    <citation type="submission" date="2025-09" db="UniProtKB">
        <authorList>
            <consortium name="Ensembl"/>
        </authorList>
    </citation>
    <scope>IDENTIFICATION</scope>
</reference>
<dbReference type="SUPFAM" id="SSF53474">
    <property type="entry name" value="alpha/beta-Hydrolases"/>
    <property type="match status" value="1"/>
</dbReference>
<dbReference type="PANTHER" id="PTHR20908:SF4">
    <property type="entry name" value="SI:DKEY-5I3.5"/>
    <property type="match status" value="1"/>
</dbReference>
<gene>
    <name evidence="1" type="primary">si:dkey-5i3.5</name>
</gene>
<reference evidence="1" key="2">
    <citation type="submission" date="2025-08" db="UniProtKB">
        <authorList>
            <consortium name="Ensembl"/>
        </authorList>
    </citation>
    <scope>IDENTIFICATION</scope>
</reference>
<dbReference type="PANTHER" id="PTHR20908">
    <property type="entry name" value="LD15586P"/>
    <property type="match status" value="1"/>
</dbReference>
<dbReference type="Proteomes" id="UP000694680">
    <property type="component" value="Chromosome 6"/>
</dbReference>
<reference evidence="1" key="1">
    <citation type="submission" date="2020-06" db="EMBL/GenBank/DDBJ databases">
        <authorList>
            <consortium name="Wellcome Sanger Institute Data Sharing"/>
        </authorList>
    </citation>
    <scope>NUCLEOTIDE SEQUENCE [LARGE SCALE GENOMIC DNA]</scope>
</reference>
<organism evidence="1 2">
    <name type="scientific">Gouania willdenowi</name>
    <name type="common">Blunt-snouted clingfish</name>
    <name type="synonym">Lepadogaster willdenowi</name>
    <dbReference type="NCBI Taxonomy" id="441366"/>
    <lineage>
        <taxon>Eukaryota</taxon>
        <taxon>Metazoa</taxon>
        <taxon>Chordata</taxon>
        <taxon>Craniata</taxon>
        <taxon>Vertebrata</taxon>
        <taxon>Euteleostomi</taxon>
        <taxon>Actinopterygii</taxon>
        <taxon>Neopterygii</taxon>
        <taxon>Teleostei</taxon>
        <taxon>Neoteleostei</taxon>
        <taxon>Acanthomorphata</taxon>
        <taxon>Ovalentaria</taxon>
        <taxon>Blenniimorphae</taxon>
        <taxon>Blenniiformes</taxon>
        <taxon>Gobiesocoidei</taxon>
        <taxon>Gobiesocidae</taxon>
        <taxon>Gobiesocinae</taxon>
        <taxon>Gouania</taxon>
    </lineage>
</organism>
<keyword evidence="2" id="KW-1185">Reference proteome</keyword>
<dbReference type="Pfam" id="PF05705">
    <property type="entry name" value="DUF829"/>
    <property type="match status" value="1"/>
</dbReference>
<dbReference type="GO" id="GO:0017171">
    <property type="term" value="F:serine hydrolase activity"/>
    <property type="evidence" value="ECO:0007669"/>
    <property type="project" value="TreeGrafter"/>
</dbReference>
<proteinExistence type="predicted"/>
<accession>A0A8C5H070</accession>
<sequence length="343" mass="38484">MTFKAIFTALSRSQLPTSRSRGPGFLAALSPRSTAGLGSPHPRGVIHQSVLAGRSLPAASMSSSSVMRTDVTVHRLTKNVTLYVNKRVPPPPAMGEKVPFLEEHKPLMLMLPWLGASPKAMSKYCEIYFRTGFDVLVVESEVQEFLWPRWGLDNGKRLMDMLHSEPLVSRPLLVHAFSIGGYTFSNLLMLMSEDAQKYQELNKRIKGQVFDSLVLGSVDRMTTGLGKTLFPRLAKLVKFLSSVYFRLFPRQTLDYFNAAVNIFWNTPVKAPALFFSCDNDELSDAQTLDKLIAHWRGSGIDVVCQKWLTSTHAGHLRRYPQEYVSTLSRFIHSLPLAPLKAKL</sequence>
<dbReference type="Gene3D" id="3.40.50.1820">
    <property type="entry name" value="alpha/beta hydrolase"/>
    <property type="match status" value="1"/>
</dbReference>
<dbReference type="InterPro" id="IPR029058">
    <property type="entry name" value="AB_hydrolase_fold"/>
</dbReference>
<protein>
    <submittedName>
        <fullName evidence="1">Uncharacterized LOC114465374</fullName>
    </submittedName>
</protein>
<dbReference type="AlphaFoldDB" id="A0A8C5H070"/>
<dbReference type="Ensembl" id="ENSGWIT00000041066.1">
    <property type="protein sequence ID" value="ENSGWIP00000037708.1"/>
    <property type="gene ID" value="ENSGWIG00000019373.1"/>
</dbReference>
<name>A0A8C5H070_GOUWI</name>
<dbReference type="InterPro" id="IPR008547">
    <property type="entry name" value="DUF829_TMEM53"/>
</dbReference>
<evidence type="ECO:0000313" key="1">
    <source>
        <dbReference type="Ensembl" id="ENSGWIP00000037708.1"/>
    </source>
</evidence>
<evidence type="ECO:0000313" key="2">
    <source>
        <dbReference type="Proteomes" id="UP000694680"/>
    </source>
</evidence>